<organism evidence="2 3">
    <name type="scientific">Mitsuokella jalaludinii</name>
    <dbReference type="NCBI Taxonomy" id="187979"/>
    <lineage>
        <taxon>Bacteria</taxon>
        <taxon>Bacillati</taxon>
        <taxon>Bacillota</taxon>
        <taxon>Negativicutes</taxon>
        <taxon>Selenomonadales</taxon>
        <taxon>Selenomonadaceae</taxon>
        <taxon>Mitsuokella</taxon>
    </lineage>
</organism>
<dbReference type="Gene3D" id="3.40.50.300">
    <property type="entry name" value="P-loop containing nucleotide triphosphate hydrolases"/>
    <property type="match status" value="1"/>
</dbReference>
<dbReference type="PANTHER" id="PTHR43581">
    <property type="entry name" value="ATP/GTP PHOSPHATASE"/>
    <property type="match status" value="1"/>
</dbReference>
<dbReference type="EMBL" id="CYYU01000008">
    <property type="protein sequence ID" value="CUN77854.1"/>
    <property type="molecule type" value="Genomic_DNA"/>
</dbReference>
<gene>
    <name evidence="2" type="ORF">ERS852385_01340</name>
</gene>
<evidence type="ECO:0000313" key="2">
    <source>
        <dbReference type="EMBL" id="CUN77854.1"/>
    </source>
</evidence>
<sequence length="267" mass="29961">METVYIPAGRSMITLLSDQLPVLFTDPNRQLPALDYCTNAYIHGILSLRQSFANGLEGLLKQEIETTDKHLNLPVLKHMMQLTEKILKARYCYRASEEQLLLDVDETVKSIKVNFASSGQQETVWALNLLFYYLLEDKPSCIILEEPEAHLYPDSQKYMAEALGTFANVGNQVIVTTHSPYILGEFNNLLYAAEIRSADAQRDAIVPSCEMLDACWTKAVHVINGQVIDGMDDGLIDNSLIDGASDIINDENDALMELKWQTEKDNG</sequence>
<dbReference type="AlphaFoldDB" id="A0A173ZNM6"/>
<dbReference type="OrthoDB" id="1684914at2"/>
<dbReference type="InterPro" id="IPR027417">
    <property type="entry name" value="P-loop_NTPase"/>
</dbReference>
<proteinExistence type="predicted"/>
<evidence type="ECO:0000313" key="3">
    <source>
        <dbReference type="Proteomes" id="UP000095546"/>
    </source>
</evidence>
<accession>A0A173ZNM6</accession>
<dbReference type="RefSeq" id="WP_081828452.1">
    <property type="nucleotide sequence ID" value="NZ_CABIWZ010000008.1"/>
</dbReference>
<dbReference type="Pfam" id="PF13175">
    <property type="entry name" value="AAA_15"/>
    <property type="match status" value="1"/>
</dbReference>
<reference evidence="2 3" key="1">
    <citation type="submission" date="2015-09" db="EMBL/GenBank/DDBJ databases">
        <authorList>
            <consortium name="Pathogen Informatics"/>
        </authorList>
    </citation>
    <scope>NUCLEOTIDE SEQUENCE [LARGE SCALE GENOMIC DNA]</scope>
    <source>
        <strain evidence="2 3">2789STDY5608828</strain>
    </source>
</reference>
<dbReference type="InterPro" id="IPR051396">
    <property type="entry name" value="Bact_Antivir_Def_Nuclease"/>
</dbReference>
<dbReference type="InterPro" id="IPR041685">
    <property type="entry name" value="AAA_GajA/Old/RecF-like"/>
</dbReference>
<protein>
    <submittedName>
        <fullName evidence="2">Uncharacterized conserved protein</fullName>
    </submittedName>
</protein>
<dbReference type="SUPFAM" id="SSF52540">
    <property type="entry name" value="P-loop containing nucleoside triphosphate hydrolases"/>
    <property type="match status" value="1"/>
</dbReference>
<feature type="domain" description="Endonuclease GajA/Old nuclease/RecF-like AAA" evidence="1">
    <location>
        <begin position="28"/>
        <end position="182"/>
    </location>
</feature>
<dbReference type="PANTHER" id="PTHR43581:SF2">
    <property type="entry name" value="EXCINUCLEASE ATPASE SUBUNIT"/>
    <property type="match status" value="1"/>
</dbReference>
<dbReference type="STRING" id="187979.ERS852385_01340"/>
<dbReference type="Proteomes" id="UP000095546">
    <property type="component" value="Unassembled WGS sequence"/>
</dbReference>
<keyword evidence="3" id="KW-1185">Reference proteome</keyword>
<name>A0A173ZNM6_9FIRM</name>
<evidence type="ECO:0000259" key="1">
    <source>
        <dbReference type="Pfam" id="PF13175"/>
    </source>
</evidence>
<dbReference type="GeneID" id="83710297"/>